<keyword evidence="2" id="KW-0812">Transmembrane</keyword>
<feature type="region of interest" description="Disordered" evidence="1">
    <location>
        <begin position="98"/>
        <end position="143"/>
    </location>
</feature>
<feature type="transmembrane region" description="Helical" evidence="2">
    <location>
        <begin position="29"/>
        <end position="46"/>
    </location>
</feature>
<dbReference type="EMBL" id="QYUO01000002">
    <property type="protein sequence ID" value="RJF95114.1"/>
    <property type="molecule type" value="Genomic_DNA"/>
</dbReference>
<gene>
    <name evidence="3" type="ORF">D3871_16765</name>
</gene>
<feature type="compositionally biased region" description="Basic and acidic residues" evidence="1">
    <location>
        <begin position="112"/>
        <end position="129"/>
    </location>
</feature>
<organism evidence="3 4">
    <name type="scientific">Noviherbaspirillum saxi</name>
    <dbReference type="NCBI Taxonomy" id="2320863"/>
    <lineage>
        <taxon>Bacteria</taxon>
        <taxon>Pseudomonadati</taxon>
        <taxon>Pseudomonadota</taxon>
        <taxon>Betaproteobacteria</taxon>
        <taxon>Burkholderiales</taxon>
        <taxon>Oxalobacteraceae</taxon>
        <taxon>Noviherbaspirillum</taxon>
    </lineage>
</organism>
<evidence type="ECO:0000313" key="3">
    <source>
        <dbReference type="EMBL" id="RJF95114.1"/>
    </source>
</evidence>
<reference evidence="4" key="1">
    <citation type="submission" date="2018-09" db="EMBL/GenBank/DDBJ databases">
        <authorList>
            <person name="Zhu H."/>
        </authorList>
    </citation>
    <scope>NUCLEOTIDE SEQUENCE [LARGE SCALE GENOMIC DNA]</scope>
    <source>
        <strain evidence="4">K1R23-30</strain>
    </source>
</reference>
<dbReference type="Proteomes" id="UP000265955">
    <property type="component" value="Unassembled WGS sequence"/>
</dbReference>
<sequence>MQAGQDEVDERMRTNDTEQRFLVAPSTPVSMSMMMAMVPAATASIMQAKIKVHRRPDVDWRSIYGGRHDIAGLNRIGVGVDSRGRIRAVGGIVGNNGASGQYDGGKNRNKKVLHDRPRVEPDERAEHTGQPRHFILNPHRGHSRKCSNLLPLCE</sequence>
<evidence type="ECO:0000313" key="4">
    <source>
        <dbReference type="Proteomes" id="UP000265955"/>
    </source>
</evidence>
<accession>A0A3A3FIM9</accession>
<keyword evidence="2" id="KW-1133">Transmembrane helix</keyword>
<evidence type="ECO:0000256" key="1">
    <source>
        <dbReference type="SAM" id="MobiDB-lite"/>
    </source>
</evidence>
<keyword evidence="4" id="KW-1185">Reference proteome</keyword>
<keyword evidence="2" id="KW-0472">Membrane</keyword>
<evidence type="ECO:0000256" key="2">
    <source>
        <dbReference type="SAM" id="Phobius"/>
    </source>
</evidence>
<proteinExistence type="predicted"/>
<name>A0A3A3FIM9_9BURK</name>
<dbReference type="AlphaFoldDB" id="A0A3A3FIM9"/>
<protein>
    <submittedName>
        <fullName evidence="3">Uncharacterized protein</fullName>
    </submittedName>
</protein>
<comment type="caution">
    <text evidence="3">The sequence shown here is derived from an EMBL/GenBank/DDBJ whole genome shotgun (WGS) entry which is preliminary data.</text>
</comment>